<organism evidence="1 2">
    <name type="scientific">Pseudomonas xantholysinigenes</name>
    <dbReference type="NCBI Taxonomy" id="2745490"/>
    <lineage>
        <taxon>Bacteria</taxon>
        <taxon>Pseudomonadati</taxon>
        <taxon>Pseudomonadota</taxon>
        <taxon>Gammaproteobacteria</taxon>
        <taxon>Pseudomonadales</taxon>
        <taxon>Pseudomonadaceae</taxon>
        <taxon>Pseudomonas</taxon>
    </lineage>
</organism>
<proteinExistence type="predicted"/>
<dbReference type="KEGG" id="pxn:HU772_019410"/>
<accession>A0A9E6U239</accession>
<sequence length="137" mass="14483">MFSPCLTFVSRLFIQSLGSHDELLQALNDVRIGVWPLASGTLLRAGDWPALWKVGVDTRPEHYVSVNETIKALRVMDLGAMHYGSVVGGATDESVSQQCLAQTLRFAAGGGAAHDTAPVPLGLARRAGASGKQQAVP</sequence>
<reference evidence="1 2" key="1">
    <citation type="journal article" date="2020" name="Microorganisms">
        <title>Reliable Identification of Environmental Pseudomonas Isolates Using the rpoD Gene.</title>
        <authorList>
            <consortium name="The Broad Institute Genome Sequencing Platform"/>
            <person name="Girard L."/>
            <person name="Lood C."/>
            <person name="Rokni-Zadeh H."/>
            <person name="van Noort V."/>
            <person name="Lavigne R."/>
            <person name="De Mot R."/>
        </authorList>
    </citation>
    <scope>NUCLEOTIDE SEQUENCE [LARGE SCALE GENOMIC DNA]</scope>
    <source>
        <strain evidence="1 2">RW9S1A</strain>
    </source>
</reference>
<dbReference type="AlphaFoldDB" id="A0A9E6U239"/>
<name>A0A9E6U239_9PSED</name>
<protein>
    <submittedName>
        <fullName evidence="1">DUF3396 domain-containing protein</fullName>
    </submittedName>
</protein>
<reference evidence="1 2" key="2">
    <citation type="journal article" date="2021" name="Microorganisms">
        <title>The Ever-Expanding Pseudomonas Genus: Description of 43 New Species and Partition of the Pseudomonas putida Group.</title>
        <authorList>
            <person name="Girard L."/>
            <person name="Lood C."/>
            <person name="Hofte M."/>
            <person name="Vandamme P."/>
            <person name="Rokni-Zadeh H."/>
            <person name="van Noort V."/>
            <person name="Lavigne R."/>
            <person name="De Mot R."/>
        </authorList>
    </citation>
    <scope>NUCLEOTIDE SEQUENCE [LARGE SCALE GENOMIC DNA]</scope>
    <source>
        <strain evidence="1 2">RW9S1A</strain>
    </source>
</reference>
<keyword evidence="2" id="KW-1185">Reference proteome</keyword>
<dbReference type="Pfam" id="PF11876">
    <property type="entry name" value="TsiV"/>
    <property type="match status" value="1"/>
</dbReference>
<evidence type="ECO:0000313" key="2">
    <source>
        <dbReference type="Proteomes" id="UP000633418"/>
    </source>
</evidence>
<dbReference type="InterPro" id="IPR021815">
    <property type="entry name" value="TsiV"/>
</dbReference>
<gene>
    <name evidence="1" type="ORF">HU772_019410</name>
</gene>
<evidence type="ECO:0000313" key="1">
    <source>
        <dbReference type="EMBL" id="QXI40990.1"/>
    </source>
</evidence>
<dbReference type="EMBL" id="CP077095">
    <property type="protein sequence ID" value="QXI40990.1"/>
    <property type="molecule type" value="Genomic_DNA"/>
</dbReference>
<dbReference type="Proteomes" id="UP000633418">
    <property type="component" value="Chromosome"/>
</dbReference>